<dbReference type="EMBL" id="MHIL01000010">
    <property type="protein sequence ID" value="OGY52062.1"/>
    <property type="molecule type" value="Genomic_DNA"/>
</dbReference>
<dbReference type="Proteomes" id="UP000177310">
    <property type="component" value="Unassembled WGS sequence"/>
</dbReference>
<proteinExistence type="predicted"/>
<dbReference type="AlphaFoldDB" id="A0A1G1YI96"/>
<protein>
    <submittedName>
        <fullName evidence="1">Uncharacterized protein</fullName>
    </submittedName>
</protein>
<name>A0A1G1YI96_9BACT</name>
<sequence>METKYVWLHDWVVVDYLFRSHNKQKTKNIELLVGLMLCKFCEKQWSTKCTIGLPVMDRYEKEIPTNGMVDLAQLEDIVENKIDEATPTDIVIGRNEPETNRKGQLVSQGMSFQIKRFGKNPTAQDTEALINFITEEIPKKYPPNSGSGLIVLAETPEEIRLKEVAEKIQNTSHPFEKIIIIGLEEKRYLNFYGLWPNTGQCQFDLDTFEFNF</sequence>
<evidence type="ECO:0000313" key="2">
    <source>
        <dbReference type="Proteomes" id="UP000177310"/>
    </source>
</evidence>
<dbReference type="STRING" id="1797542.A3J59_04060"/>
<evidence type="ECO:0000313" key="1">
    <source>
        <dbReference type="EMBL" id="OGY52062.1"/>
    </source>
</evidence>
<comment type="caution">
    <text evidence="1">The sequence shown here is derived from an EMBL/GenBank/DDBJ whole genome shotgun (WGS) entry which is preliminary data.</text>
</comment>
<reference evidence="1 2" key="1">
    <citation type="journal article" date="2016" name="Nat. Commun.">
        <title>Thousands of microbial genomes shed light on interconnected biogeochemical processes in an aquifer system.</title>
        <authorList>
            <person name="Anantharaman K."/>
            <person name="Brown C.T."/>
            <person name="Hug L.A."/>
            <person name="Sharon I."/>
            <person name="Castelle C.J."/>
            <person name="Probst A.J."/>
            <person name="Thomas B.C."/>
            <person name="Singh A."/>
            <person name="Wilkins M.J."/>
            <person name="Karaoz U."/>
            <person name="Brodie E.L."/>
            <person name="Williams K.H."/>
            <person name="Hubbard S.S."/>
            <person name="Banfield J.F."/>
        </authorList>
    </citation>
    <scope>NUCLEOTIDE SEQUENCE [LARGE SCALE GENOMIC DNA]</scope>
</reference>
<gene>
    <name evidence="1" type="ORF">A3J59_04060</name>
</gene>
<organism evidence="1 2">
    <name type="scientific">Candidatus Buchananbacteria bacterium RIFCSPHIGHO2_02_FULL_56_16</name>
    <dbReference type="NCBI Taxonomy" id="1797542"/>
    <lineage>
        <taxon>Bacteria</taxon>
        <taxon>Candidatus Buchananiibacteriota</taxon>
    </lineage>
</organism>
<accession>A0A1G1YI96</accession>